<reference evidence="4 5" key="1">
    <citation type="journal article" date="2018" name="PLoS Genet.">
        <title>Population sequencing reveals clonal diversity and ancestral inbreeding in the grapevine cultivar Chardonnay.</title>
        <authorList>
            <person name="Roach M.J."/>
            <person name="Johnson D.L."/>
            <person name="Bohlmann J."/>
            <person name="van Vuuren H.J."/>
            <person name="Jones S.J."/>
            <person name="Pretorius I.S."/>
            <person name="Schmidt S.A."/>
            <person name="Borneman A.R."/>
        </authorList>
    </citation>
    <scope>NUCLEOTIDE SEQUENCE [LARGE SCALE GENOMIC DNA]</scope>
    <source>
        <strain evidence="5">cv. Chardonnay</strain>
        <tissue evidence="4">Leaf</tissue>
    </source>
</reference>
<keyword evidence="4" id="KW-0808">Transferase</keyword>
<dbReference type="EMBL" id="QGNW01000284">
    <property type="protein sequence ID" value="RVW79183.1"/>
    <property type="molecule type" value="Genomic_DNA"/>
</dbReference>
<dbReference type="Proteomes" id="UP000288805">
    <property type="component" value="Unassembled WGS sequence"/>
</dbReference>
<gene>
    <name evidence="4" type="primary">MIK1_12</name>
    <name evidence="4" type="ORF">CK203_045202</name>
</gene>
<dbReference type="AlphaFoldDB" id="A0A438H4B4"/>
<name>A0A438H4B4_VITVI</name>
<evidence type="ECO:0000313" key="5">
    <source>
        <dbReference type="Proteomes" id="UP000288805"/>
    </source>
</evidence>
<keyword evidence="2" id="KW-0547">Nucleotide-binding</keyword>
<dbReference type="InterPro" id="IPR011009">
    <property type="entry name" value="Kinase-like_dom_sf"/>
</dbReference>
<dbReference type="GO" id="GO:0004674">
    <property type="term" value="F:protein serine/threonine kinase activity"/>
    <property type="evidence" value="ECO:0007669"/>
    <property type="project" value="UniProtKB-KW"/>
</dbReference>
<keyword evidence="1" id="KW-0723">Serine/threonine-protein kinase</keyword>
<evidence type="ECO:0000256" key="3">
    <source>
        <dbReference type="ARBA" id="ARBA00022840"/>
    </source>
</evidence>
<protein>
    <submittedName>
        <fullName evidence="4">MDIS1-interacting receptor like kinase 1</fullName>
    </submittedName>
</protein>
<comment type="caution">
    <text evidence="4">The sequence shown here is derived from an EMBL/GenBank/DDBJ whole genome shotgun (WGS) entry which is preliminary data.</text>
</comment>
<evidence type="ECO:0000256" key="1">
    <source>
        <dbReference type="ARBA" id="ARBA00022527"/>
    </source>
</evidence>
<dbReference type="GO" id="GO:0005524">
    <property type="term" value="F:ATP binding"/>
    <property type="evidence" value="ECO:0007669"/>
    <property type="project" value="UniProtKB-KW"/>
</dbReference>
<sequence>MLVKQGEPDTMSGVEGSYGYIGPVKEKIDVYNFRVVLLELVTRREPNSEHMCLVEWAWDQFREGKTIEEVVDEEIKEQCDKAQVTTLFNLGLMCITTLPSTRPTMKEVLEILRQCSPHEDHGKKKKDHEAAPEHTLRCKVQQHLTRR</sequence>
<accession>A0A438H4B4</accession>
<proteinExistence type="predicted"/>
<dbReference type="Gene3D" id="1.10.510.10">
    <property type="entry name" value="Transferase(Phosphotransferase) domain 1"/>
    <property type="match status" value="1"/>
</dbReference>
<keyword evidence="3" id="KW-0067">ATP-binding</keyword>
<evidence type="ECO:0000313" key="4">
    <source>
        <dbReference type="EMBL" id="RVW79183.1"/>
    </source>
</evidence>
<keyword evidence="4" id="KW-0675">Receptor</keyword>
<organism evidence="4 5">
    <name type="scientific">Vitis vinifera</name>
    <name type="common">Grape</name>
    <dbReference type="NCBI Taxonomy" id="29760"/>
    <lineage>
        <taxon>Eukaryota</taxon>
        <taxon>Viridiplantae</taxon>
        <taxon>Streptophyta</taxon>
        <taxon>Embryophyta</taxon>
        <taxon>Tracheophyta</taxon>
        <taxon>Spermatophyta</taxon>
        <taxon>Magnoliopsida</taxon>
        <taxon>eudicotyledons</taxon>
        <taxon>Gunneridae</taxon>
        <taxon>Pentapetalae</taxon>
        <taxon>rosids</taxon>
        <taxon>Vitales</taxon>
        <taxon>Vitaceae</taxon>
        <taxon>Viteae</taxon>
        <taxon>Vitis</taxon>
    </lineage>
</organism>
<dbReference type="PANTHER" id="PTHR47989:SF61">
    <property type="entry name" value="PROTEIN KINASE DOMAIN-CONTAINING PROTEIN"/>
    <property type="match status" value="1"/>
</dbReference>
<keyword evidence="4" id="KW-0418">Kinase</keyword>
<dbReference type="PANTHER" id="PTHR47989">
    <property type="entry name" value="OS01G0750732 PROTEIN"/>
    <property type="match status" value="1"/>
</dbReference>
<evidence type="ECO:0000256" key="2">
    <source>
        <dbReference type="ARBA" id="ARBA00022741"/>
    </source>
</evidence>
<dbReference type="SUPFAM" id="SSF56112">
    <property type="entry name" value="Protein kinase-like (PK-like)"/>
    <property type="match status" value="1"/>
</dbReference>